<proteinExistence type="predicted"/>
<gene>
    <name evidence="2" type="ORF">LCA_1510_b</name>
</gene>
<dbReference type="KEGG" id="lsa:LCA_1510_b"/>
<dbReference type="eggNOG" id="COG2327">
    <property type="taxonomic scope" value="Bacteria"/>
</dbReference>
<dbReference type="EMBL" id="CR936503">
    <property type="protein sequence ID" value="CAI55812.1"/>
    <property type="molecule type" value="Genomic_DNA"/>
</dbReference>
<sequence>MEKRVLVDAYLENNLGDDLFIKILLERYPSVQFDFINSVDSKILDRYNNAHSVEMKLVRFFRRDYISSYISYIIIGGSMFQQKGKWLKLYISRLLKNIMLKRSHTNIQYLGFNFGPVKTKLFLKLYKILFLKTVDNISIRDQFSKDTLGIGSLYKDIVFSLDTDQFLNKKVPNSIGITVMNFRDDVEKTKLYTKKIVDFINQVPSNYKVNIYGFQSDGKINDSTVIQEILARTKGKVNAKQYIGDINEFLTDYFSNEFYITTRFHSLVLALLVQGNVRIMSYADKVENLVNDLNIQQNLINIEKDNLTSEIFNKSGTTNINLKELKNDAEKHFNKLDRILG</sequence>
<dbReference type="PANTHER" id="PTHR36836:SF1">
    <property type="entry name" value="COLANIC ACID BIOSYNTHESIS PROTEIN WCAK"/>
    <property type="match status" value="1"/>
</dbReference>
<name>Q38VH1_LATSS</name>
<organism evidence="2 3">
    <name type="scientific">Latilactobacillus sakei subsp. sakei (strain 23K)</name>
    <name type="common">Lactobacillus sakei subsp. sakei</name>
    <dbReference type="NCBI Taxonomy" id="314315"/>
    <lineage>
        <taxon>Bacteria</taxon>
        <taxon>Bacillati</taxon>
        <taxon>Bacillota</taxon>
        <taxon>Bacilli</taxon>
        <taxon>Lactobacillales</taxon>
        <taxon>Lactobacillaceae</taxon>
        <taxon>Latilactobacillus</taxon>
    </lineage>
</organism>
<feature type="domain" description="Polysaccharide pyruvyl transferase" evidence="1">
    <location>
        <begin position="14"/>
        <end position="282"/>
    </location>
</feature>
<dbReference type="HOGENOM" id="CLU_061361_0_0_9"/>
<dbReference type="Proteomes" id="UP000002707">
    <property type="component" value="Chromosome"/>
</dbReference>
<dbReference type="PANTHER" id="PTHR36836">
    <property type="entry name" value="COLANIC ACID BIOSYNTHESIS PROTEIN WCAK"/>
    <property type="match status" value="1"/>
</dbReference>
<dbReference type="STRING" id="314315.LCA_1510_b"/>
<evidence type="ECO:0000259" key="1">
    <source>
        <dbReference type="Pfam" id="PF04230"/>
    </source>
</evidence>
<evidence type="ECO:0000313" key="3">
    <source>
        <dbReference type="Proteomes" id="UP000002707"/>
    </source>
</evidence>
<dbReference type="OrthoDB" id="3188137at2"/>
<protein>
    <recommendedName>
        <fullName evidence="1">Polysaccharide pyruvyl transferase domain-containing protein</fullName>
    </recommendedName>
</protein>
<reference evidence="3" key="1">
    <citation type="journal article" date="2005" name="Nat. Biotechnol.">
        <title>The complete genome sequence of the meat-borne lactic acid bacterium Lactobacillus sakei 23K.</title>
        <authorList>
            <person name="Chaillou S."/>
            <person name="Champomier-Verges M.-C."/>
            <person name="Cornet M."/>
            <person name="Crutz-Le Coq A.-M."/>
            <person name="Dudez A.-M."/>
            <person name="Martin V."/>
            <person name="Beaufils S."/>
            <person name="Darbon-Rongere E."/>
            <person name="Bossy R."/>
            <person name="Loux V."/>
            <person name="Zagorec M."/>
        </authorList>
    </citation>
    <scope>NUCLEOTIDE SEQUENCE [LARGE SCALE GENOMIC DNA]</scope>
    <source>
        <strain evidence="3">23K</strain>
    </source>
</reference>
<dbReference type="RefSeq" id="WP_011375200.1">
    <property type="nucleotide sequence ID" value="NC_007576.1"/>
</dbReference>
<dbReference type="AlphaFoldDB" id="Q38VH1"/>
<evidence type="ECO:0000313" key="2">
    <source>
        <dbReference type="EMBL" id="CAI55812.1"/>
    </source>
</evidence>
<keyword evidence="3" id="KW-1185">Reference proteome</keyword>
<dbReference type="InterPro" id="IPR007345">
    <property type="entry name" value="Polysacch_pyruvyl_Trfase"/>
</dbReference>
<accession>Q38VH1</accession>
<dbReference type="Pfam" id="PF04230">
    <property type="entry name" value="PS_pyruv_trans"/>
    <property type="match status" value="1"/>
</dbReference>